<dbReference type="InterPro" id="IPR014001">
    <property type="entry name" value="Helicase_ATP-bd"/>
</dbReference>
<dbReference type="PANTHER" id="PTHR14025">
    <property type="entry name" value="FANCONI ANEMIA GROUP M FANCM FAMILY MEMBER"/>
    <property type="match status" value="1"/>
</dbReference>
<evidence type="ECO:0000256" key="9">
    <source>
        <dbReference type="ARBA" id="ARBA00023204"/>
    </source>
</evidence>
<comment type="subcellular location">
    <subcellularLocation>
        <location evidence="1 12">Nucleus</location>
    </subcellularLocation>
</comment>
<evidence type="ECO:0000259" key="14">
    <source>
        <dbReference type="PROSITE" id="PS51192"/>
    </source>
</evidence>
<evidence type="ECO:0000256" key="7">
    <source>
        <dbReference type="ARBA" id="ARBA00022840"/>
    </source>
</evidence>
<dbReference type="Gene3D" id="3.40.50.300">
    <property type="entry name" value="P-loop containing nucleotide triphosphate hydrolases"/>
    <property type="match status" value="2"/>
</dbReference>
<dbReference type="PROSITE" id="PS51194">
    <property type="entry name" value="HELICASE_CTER"/>
    <property type="match status" value="1"/>
</dbReference>
<keyword evidence="8" id="KW-0238">DNA-binding</keyword>
<evidence type="ECO:0000256" key="12">
    <source>
        <dbReference type="RuleBase" id="RU367027"/>
    </source>
</evidence>
<feature type="region of interest" description="Disordered" evidence="13">
    <location>
        <begin position="539"/>
        <end position="597"/>
    </location>
</feature>
<dbReference type="InterPro" id="IPR044749">
    <property type="entry name" value="FANCM_DEXDc"/>
</dbReference>
<dbReference type="CDD" id="cd18801">
    <property type="entry name" value="SF2_C_FANCM_Hef"/>
    <property type="match status" value="1"/>
</dbReference>
<dbReference type="GO" id="GO:0005634">
    <property type="term" value="C:nucleus"/>
    <property type="evidence" value="ECO:0007669"/>
    <property type="project" value="UniProtKB-SubCell"/>
</dbReference>
<dbReference type="SMART" id="SM00490">
    <property type="entry name" value="HELICc"/>
    <property type="match status" value="1"/>
</dbReference>
<dbReference type="PANTHER" id="PTHR14025:SF20">
    <property type="entry name" value="FANCONI ANEMIA GROUP M PROTEIN"/>
    <property type="match status" value="1"/>
</dbReference>
<dbReference type="Proteomes" id="UP000245884">
    <property type="component" value="Unassembled WGS sequence"/>
</dbReference>
<evidence type="ECO:0000313" key="17">
    <source>
        <dbReference type="Proteomes" id="UP000245884"/>
    </source>
</evidence>
<dbReference type="GO" id="GO:0000400">
    <property type="term" value="F:four-way junction DNA binding"/>
    <property type="evidence" value="ECO:0007669"/>
    <property type="project" value="TreeGrafter"/>
</dbReference>
<dbReference type="GO" id="GO:0036297">
    <property type="term" value="P:interstrand cross-link repair"/>
    <property type="evidence" value="ECO:0007669"/>
    <property type="project" value="TreeGrafter"/>
</dbReference>
<evidence type="ECO:0000256" key="8">
    <source>
        <dbReference type="ARBA" id="ARBA00023125"/>
    </source>
</evidence>
<dbReference type="InterPro" id="IPR006935">
    <property type="entry name" value="Helicase/UvrB_N"/>
</dbReference>
<dbReference type="AlphaFoldDB" id="A0A316V2N9"/>
<keyword evidence="7" id="KW-0067">ATP-binding</keyword>
<evidence type="ECO:0000256" key="11">
    <source>
        <dbReference type="ARBA" id="ARBA00047995"/>
    </source>
</evidence>
<feature type="compositionally biased region" description="Basic residues" evidence="13">
    <location>
        <begin position="586"/>
        <end position="597"/>
    </location>
</feature>
<proteinExistence type="inferred from homology"/>
<reference evidence="16 17" key="1">
    <citation type="journal article" date="2018" name="Mol. Biol. Evol.">
        <title>Broad Genomic Sampling Reveals a Smut Pathogenic Ancestry of the Fungal Clade Ustilaginomycotina.</title>
        <authorList>
            <person name="Kijpornyongpan T."/>
            <person name="Mondo S.J."/>
            <person name="Barry K."/>
            <person name="Sandor L."/>
            <person name="Lee J."/>
            <person name="Lipzen A."/>
            <person name="Pangilinan J."/>
            <person name="LaButti K."/>
            <person name="Hainaut M."/>
            <person name="Henrissat B."/>
            <person name="Grigoriev I.V."/>
            <person name="Spatafora J.W."/>
            <person name="Aime M.C."/>
        </authorList>
    </citation>
    <scope>NUCLEOTIDE SEQUENCE [LARGE SCALE GENOMIC DNA]</scope>
    <source>
        <strain evidence="16 17">MCA 5214</strain>
    </source>
</reference>
<keyword evidence="5 16" id="KW-0378">Hydrolase</keyword>
<evidence type="ECO:0000256" key="5">
    <source>
        <dbReference type="ARBA" id="ARBA00022801"/>
    </source>
</evidence>
<dbReference type="FunFam" id="3.40.50.300:FF:001992">
    <property type="entry name" value="ATP-dependent RNA helicase, putative"/>
    <property type="match status" value="1"/>
</dbReference>
<comment type="subunit">
    <text evidence="12">Interacts with the MHF histone-fold complex to form the FANCM-MHF complex.</text>
</comment>
<accession>A0A316V2N9</accession>
<evidence type="ECO:0000313" key="16">
    <source>
        <dbReference type="EMBL" id="PWN30831.1"/>
    </source>
</evidence>
<keyword evidence="6" id="KW-0347">Helicase</keyword>
<dbReference type="SUPFAM" id="SSF52540">
    <property type="entry name" value="P-loop containing nucleoside triphosphate hydrolases"/>
    <property type="match status" value="1"/>
</dbReference>
<sequence length="597" mass="67547">MKLELDVQAAETFLYPTNMAKRDYQFNIVQRALFDNVLVALPTGLGKTFIAAVVILNFFRWYPKGKIVFVAPTKPLVAQQQMACHGICGLPWDVACEMTGNTAKSRRGDEWEEKRIFYMTPQTLDNDLATGDVDPKDIVCLVVDEAHRATGNYAYCNIVSQMQAVNPYFRILALTATPGSTSERVQEVIDNLHISLIELRTEEALDIRQYIHKKREEPIVVSMTDDFRHLRDLYLDVMDENCNTLVTHVLLPRCDAATLHPFRVRSIYAERKSILAQKRWLGSTINETAKMADARHHLDTFSIKMFRARIQELLDSMKKQDSKKMKLAQVINLAASMPDEAHPKMIKCVDVILDHFSRETQDSSTRVMVFCSLREAVHEIVDLLNQQEGVKATPFIGQASDKRGRGLTQKEQQEIIQKFKQGTYNVIVATSIGEEGLDIGEVDLIVCYEAVKDSVRMLQRVGRTGRKREGRIVVLMTEGPESSVWQKSKDTYKGVQQTITAGHSVTLFDDVPRLVPQSIKPTAHFEELDQPEFEPAMISSKKAAGKSQSHGERSEEEEAGRGGGSVSTGCGAERRPATHRIEAHHYLQHRQSRRDYK</sequence>
<dbReference type="GeneID" id="37029313"/>
<gene>
    <name evidence="16" type="ORF">BDZ90DRAFT_245129</name>
</gene>
<dbReference type="RefSeq" id="XP_025365443.1">
    <property type="nucleotide sequence ID" value="XM_025507490.1"/>
</dbReference>
<dbReference type="Pfam" id="PF04851">
    <property type="entry name" value="ResIII"/>
    <property type="match status" value="1"/>
</dbReference>
<dbReference type="PROSITE" id="PS51192">
    <property type="entry name" value="HELICASE_ATP_BIND_1"/>
    <property type="match status" value="1"/>
</dbReference>
<evidence type="ECO:0000256" key="3">
    <source>
        <dbReference type="ARBA" id="ARBA00022741"/>
    </source>
</evidence>
<comment type="catalytic activity">
    <reaction evidence="11 12">
        <text>ATP + H2O = ADP + phosphate + H(+)</text>
        <dbReference type="Rhea" id="RHEA:13065"/>
        <dbReference type="ChEBI" id="CHEBI:15377"/>
        <dbReference type="ChEBI" id="CHEBI:15378"/>
        <dbReference type="ChEBI" id="CHEBI:30616"/>
        <dbReference type="ChEBI" id="CHEBI:43474"/>
        <dbReference type="ChEBI" id="CHEBI:456216"/>
        <dbReference type="EC" id="3.6.4.12"/>
    </reaction>
</comment>
<comment type="similarity">
    <text evidence="2 12">Belongs to the DEAD box helicase family. DEAH subfamily. FANCM sub-subfamily.</text>
</comment>
<name>A0A316V2N9_9BASI</name>
<comment type="function">
    <text evidence="12">ATP-dependent DNA helicase involved in DNA damage repair by homologous recombination and in genome maintenance. Capable of unwinding D-loops. Plays a role in limiting crossover recombinants during mitotic DNA double-strand break (DSB) repair. Component of a FANCM-MHF complex which promotes gene conversion at blocked replication forks, probably by reversal of the stalled fork.</text>
</comment>
<evidence type="ECO:0000256" key="10">
    <source>
        <dbReference type="ARBA" id="ARBA00023242"/>
    </source>
</evidence>
<evidence type="ECO:0000256" key="4">
    <source>
        <dbReference type="ARBA" id="ARBA00022763"/>
    </source>
</evidence>
<evidence type="ECO:0000256" key="6">
    <source>
        <dbReference type="ARBA" id="ARBA00022806"/>
    </source>
</evidence>
<dbReference type="EC" id="3.6.4.12" evidence="12"/>
<protein>
    <recommendedName>
        <fullName evidence="12">ATP-dependent DNA helicase</fullName>
        <ecNumber evidence="12">3.6.4.12</ecNumber>
    </recommendedName>
</protein>
<dbReference type="GO" id="GO:0009378">
    <property type="term" value="F:four-way junction helicase activity"/>
    <property type="evidence" value="ECO:0007669"/>
    <property type="project" value="TreeGrafter"/>
</dbReference>
<evidence type="ECO:0000259" key="15">
    <source>
        <dbReference type="PROSITE" id="PS51194"/>
    </source>
</evidence>
<dbReference type="Pfam" id="PF00271">
    <property type="entry name" value="Helicase_C"/>
    <property type="match status" value="1"/>
</dbReference>
<keyword evidence="17" id="KW-1185">Reference proteome</keyword>
<dbReference type="CDD" id="cd18033">
    <property type="entry name" value="DEXDc_FANCM"/>
    <property type="match status" value="1"/>
</dbReference>
<feature type="compositionally biased region" description="Basic and acidic residues" evidence="13">
    <location>
        <begin position="572"/>
        <end position="585"/>
    </location>
</feature>
<evidence type="ECO:0000256" key="1">
    <source>
        <dbReference type="ARBA" id="ARBA00004123"/>
    </source>
</evidence>
<dbReference type="STRING" id="1569628.A0A316V2N9"/>
<organism evidence="16 17">
    <name type="scientific">Jaminaea rosea</name>
    <dbReference type="NCBI Taxonomy" id="1569628"/>
    <lineage>
        <taxon>Eukaryota</taxon>
        <taxon>Fungi</taxon>
        <taxon>Dikarya</taxon>
        <taxon>Basidiomycota</taxon>
        <taxon>Ustilaginomycotina</taxon>
        <taxon>Exobasidiomycetes</taxon>
        <taxon>Microstromatales</taxon>
        <taxon>Microstromatales incertae sedis</taxon>
        <taxon>Jaminaea</taxon>
    </lineage>
</organism>
<evidence type="ECO:0000256" key="2">
    <source>
        <dbReference type="ARBA" id="ARBA00009889"/>
    </source>
</evidence>
<dbReference type="GO" id="GO:0043138">
    <property type="term" value="F:3'-5' DNA helicase activity"/>
    <property type="evidence" value="ECO:0007669"/>
    <property type="project" value="TreeGrafter"/>
</dbReference>
<dbReference type="FunFam" id="3.40.50.300:FF:000861">
    <property type="entry name" value="Fanconi anemia, complementation group M"/>
    <property type="match status" value="1"/>
</dbReference>
<keyword evidence="4" id="KW-0227">DNA damage</keyword>
<feature type="domain" description="Helicase ATP-binding" evidence="14">
    <location>
        <begin position="28"/>
        <end position="196"/>
    </location>
</feature>
<dbReference type="GO" id="GO:0016887">
    <property type="term" value="F:ATP hydrolysis activity"/>
    <property type="evidence" value="ECO:0007669"/>
    <property type="project" value="RHEA"/>
</dbReference>
<keyword evidence="10" id="KW-0539">Nucleus</keyword>
<keyword evidence="9" id="KW-0234">DNA repair</keyword>
<dbReference type="OrthoDB" id="164902at2759"/>
<dbReference type="EMBL" id="KZ819662">
    <property type="protein sequence ID" value="PWN30831.1"/>
    <property type="molecule type" value="Genomic_DNA"/>
</dbReference>
<dbReference type="SMART" id="SM00487">
    <property type="entry name" value="DEXDc"/>
    <property type="match status" value="1"/>
</dbReference>
<dbReference type="InterPro" id="IPR027417">
    <property type="entry name" value="P-loop_NTPase"/>
</dbReference>
<dbReference type="GO" id="GO:0005524">
    <property type="term" value="F:ATP binding"/>
    <property type="evidence" value="ECO:0007669"/>
    <property type="project" value="UniProtKB-UniRule"/>
</dbReference>
<dbReference type="InterPro" id="IPR001650">
    <property type="entry name" value="Helicase_C-like"/>
</dbReference>
<dbReference type="GO" id="GO:0045003">
    <property type="term" value="P:double-strand break repair via synthesis-dependent strand annealing"/>
    <property type="evidence" value="ECO:0007669"/>
    <property type="project" value="TreeGrafter"/>
</dbReference>
<feature type="domain" description="Helicase C-terminal" evidence="15">
    <location>
        <begin position="352"/>
        <end position="519"/>
    </location>
</feature>
<evidence type="ECO:0000256" key="13">
    <source>
        <dbReference type="SAM" id="MobiDB-lite"/>
    </source>
</evidence>
<keyword evidence="3" id="KW-0547">Nucleotide-binding</keyword>